<dbReference type="Pfam" id="PF26639">
    <property type="entry name" value="Het-6_barrel"/>
    <property type="match status" value="1"/>
</dbReference>
<dbReference type="EMBL" id="LKEB01000007">
    <property type="protein sequence ID" value="ROW15936.1"/>
    <property type="molecule type" value="Genomic_DNA"/>
</dbReference>
<dbReference type="PANTHER" id="PTHR24148:SF64">
    <property type="entry name" value="HETEROKARYON INCOMPATIBILITY DOMAIN-CONTAINING PROTEIN"/>
    <property type="match status" value="1"/>
</dbReference>
<keyword evidence="2" id="KW-1185">Reference proteome</keyword>
<accession>A0A423XHW8</accession>
<dbReference type="InterPro" id="IPR052895">
    <property type="entry name" value="HetReg/Transcr_Mod"/>
</dbReference>
<dbReference type="STRING" id="1230097.A0A423XHW8"/>
<evidence type="ECO:0000313" key="1">
    <source>
        <dbReference type="EMBL" id="ROW15936.1"/>
    </source>
</evidence>
<organism evidence="1 2">
    <name type="scientific">Cytospora leucostoma</name>
    <dbReference type="NCBI Taxonomy" id="1230097"/>
    <lineage>
        <taxon>Eukaryota</taxon>
        <taxon>Fungi</taxon>
        <taxon>Dikarya</taxon>
        <taxon>Ascomycota</taxon>
        <taxon>Pezizomycotina</taxon>
        <taxon>Sordariomycetes</taxon>
        <taxon>Sordariomycetidae</taxon>
        <taxon>Diaporthales</taxon>
        <taxon>Cytosporaceae</taxon>
        <taxon>Cytospora</taxon>
    </lineage>
</organism>
<dbReference type="OrthoDB" id="3477286at2759"/>
<dbReference type="PANTHER" id="PTHR24148">
    <property type="entry name" value="ANKYRIN REPEAT DOMAIN-CONTAINING PROTEIN 39 HOMOLOG-RELATED"/>
    <property type="match status" value="1"/>
</dbReference>
<gene>
    <name evidence="1" type="ORF">VPNG_02510</name>
</gene>
<dbReference type="Proteomes" id="UP000285146">
    <property type="component" value="Unassembled WGS sequence"/>
</dbReference>
<dbReference type="InParanoid" id="A0A423XHW8"/>
<sequence>MIPTAHYGPLVSKIRRMIDGKSYAIAQPDNQVSSSKNTVLHVDGLRLGIITDVSTRMAGGLVSQDALEMAGLTFTEGCEAPQGIPGATLRRLWRTLVAGRDISGKPATGRFNIALKHLRSLYTVELLEDEHNLNTRDFLEKVRDVTWNRRLFLSRDNEFQEMLLGLAPRKTRVGDTIVMLFGLSVPVILRPSSVGGGGYMETVGAAYVDGKREGQIVHQLGKMKVEGLAETFEIA</sequence>
<protein>
    <submittedName>
        <fullName evidence="1">Uncharacterized protein</fullName>
    </submittedName>
</protein>
<reference evidence="1 2" key="1">
    <citation type="submission" date="2015-09" db="EMBL/GenBank/DDBJ databases">
        <title>Host preference determinants of Valsa canker pathogens revealed by comparative genomics.</title>
        <authorList>
            <person name="Yin Z."/>
            <person name="Huang L."/>
        </authorList>
    </citation>
    <scope>NUCLEOTIDE SEQUENCE [LARGE SCALE GENOMIC DNA]</scope>
    <source>
        <strain evidence="1 2">SXYLt</strain>
    </source>
</reference>
<dbReference type="AlphaFoldDB" id="A0A423XHW8"/>
<name>A0A423XHW8_9PEZI</name>
<comment type="caution">
    <text evidence="1">The sequence shown here is derived from an EMBL/GenBank/DDBJ whole genome shotgun (WGS) entry which is preliminary data.</text>
</comment>
<proteinExistence type="predicted"/>
<evidence type="ECO:0000313" key="2">
    <source>
        <dbReference type="Proteomes" id="UP000285146"/>
    </source>
</evidence>